<reference evidence="3 8" key="1">
    <citation type="submission" date="2016-02" db="EMBL/GenBank/DDBJ databases">
        <authorList>
            <consortium name="Pathogen Informatics"/>
        </authorList>
    </citation>
    <scope>NUCLEOTIDE SEQUENCE [LARGE SCALE GENOMIC DNA]</scope>
    <source>
        <strain evidence="3 8">K173</strain>
        <strain evidence="4 12">NK65 ny</strain>
        <strain evidence="7 11">NK65e</strain>
        <strain evidence="5 9">SP11 Antwerpcl1</strain>
        <strain evidence="6 10">SP11 RLL</strain>
    </source>
</reference>
<dbReference type="Proteomes" id="UP000516480">
    <property type="component" value="Chromosome 2"/>
</dbReference>
<dbReference type="Proteomes" id="UP000219860">
    <property type="component" value="Chromosome 2"/>
</dbReference>
<evidence type="ECO:0000313" key="11">
    <source>
        <dbReference type="Proteomes" id="UP000220214"/>
    </source>
</evidence>
<evidence type="ECO:0000313" key="9">
    <source>
        <dbReference type="Proteomes" id="UP000219860"/>
    </source>
</evidence>
<feature type="transmembrane region" description="Helical" evidence="2">
    <location>
        <begin position="404"/>
        <end position="432"/>
    </location>
</feature>
<feature type="compositionally biased region" description="Basic and acidic residues" evidence="1">
    <location>
        <begin position="125"/>
        <end position="137"/>
    </location>
</feature>
<feature type="transmembrane region" description="Helical" evidence="2">
    <location>
        <begin position="452"/>
        <end position="473"/>
    </location>
</feature>
<feature type="transmembrane region" description="Helical" evidence="2">
    <location>
        <begin position="187"/>
        <end position="212"/>
    </location>
</feature>
<dbReference type="OrthoDB" id="371835at2759"/>
<evidence type="ECO:0000313" key="3">
    <source>
        <dbReference type="EMBL" id="CXH88477.1"/>
    </source>
</evidence>
<evidence type="ECO:0000256" key="2">
    <source>
        <dbReference type="SAM" id="Phobius"/>
    </source>
</evidence>
<gene>
    <name evidence="3" type="ORF">PBK173_000027200</name>
    <name evidence="7" type="ORF">PBNK65E_000025100</name>
    <name evidence="4" type="ORF">PBNK65NY_000024800</name>
    <name evidence="5" type="ORF">PBSP11A_000024900</name>
    <name evidence="6" type="ORF">PBSP11RLL_000025100</name>
</gene>
<feature type="region of interest" description="Disordered" evidence="1">
    <location>
        <begin position="123"/>
        <end position="153"/>
    </location>
</feature>
<evidence type="ECO:0000313" key="10">
    <source>
        <dbReference type="Proteomes" id="UP000219974"/>
    </source>
</evidence>
<dbReference type="OMA" id="HTYPVLT"/>
<sequence>MGEVDNVLISIKKIESIKSQLNQLNGIIQNEFGYYCGRKNKSINLEIHHNEFDKSIFKRLYSSWRMDDLDNFNGKSAIKIMERNPYVLFFFFFIVIFIIVYLASFILYTNWFKNLLKKFSNSRKNNNDKDKEEEWTKTNKAYRNSNSTHGNSIKDNYNQELDELHNSNENEENSNVINIVKKRAYNLVINLIVCCFLICLIFLGIWTIFIFADTQKGINMNICGLSKTVEQFLIDKCPDTKNVNPQCYSLEHAITDAVSVINQYQLMKEFVKKKTNLNKDKGFPIILKYQTGFKMLAKLRDNIDKNVKKLENGYLHTYPILKKLKITLEEVIAKGDDLLNQAESIIDSSKEEVGKIFSNVDNAIINTVYNNVPSLSLKISKLGMYIKKHDENLKIRYVLNKFTVTMIILSIIILLFSLLILIGMLSYIYFLIRGHTINEKFFSKLLGFFSGIFGFLAIIILIIGTLLLSLSVLGGTSCIISDRILKNEFTFDFLSENQIGYCLQNADESLINKNIIKKYTNYLDSLNTNDVYNSVEVYSSYFDKIKEEYKQNSKIINENMWIIIPTHDNEYISNVISSIIKKSLLGTCVTKENVQFEEHYLMGTDAYMKHLNKFGLINDYEMCFEDPSCENNDKKYNINYNSKVTDEKYLAVRRNKFPIYSDSDYDNILKVFVLKSKINKDKIFDISDLDEEKLDNISWTEYTPKNGPGDNKKSIIQTYFEKAIEYIKFESVLTLLKEVNNNVNIFKNDIIEKANSLVDNTNCSRIINTLTNIRHNYCDNGILKLTRLSIILISCGFVSFCLWYLFLFFWIYHQMKII</sequence>
<evidence type="ECO:0000313" key="5">
    <source>
        <dbReference type="EMBL" id="SCM15241.1"/>
    </source>
</evidence>
<dbReference type="EMBL" id="LT160022">
    <property type="protein sequence ID" value="CXH88477.1"/>
    <property type="molecule type" value="Genomic_DNA"/>
</dbReference>
<dbReference type="Proteomes" id="UP000069549">
    <property type="component" value="Chromosome 2"/>
</dbReference>
<keyword evidence="2" id="KW-1133">Transmembrane helix</keyword>
<keyword evidence="2" id="KW-0812">Transmembrane</keyword>
<feature type="transmembrane region" description="Helical" evidence="2">
    <location>
        <begin position="86"/>
        <end position="108"/>
    </location>
</feature>
<dbReference type="EMBL" id="LT608250">
    <property type="protein sequence ID" value="SCM15241.1"/>
    <property type="molecule type" value="Genomic_DNA"/>
</dbReference>
<keyword evidence="2" id="KW-0472">Membrane</keyword>
<evidence type="ECO:0000313" key="4">
    <source>
        <dbReference type="EMBL" id="SCL90192.1"/>
    </source>
</evidence>
<feature type="compositionally biased region" description="Polar residues" evidence="1">
    <location>
        <begin position="141"/>
        <end position="153"/>
    </location>
</feature>
<dbReference type="Proteomes" id="UP000219974">
    <property type="component" value="Chromosome 2"/>
</dbReference>
<evidence type="ECO:0000313" key="7">
    <source>
        <dbReference type="EMBL" id="SCN21899.1"/>
    </source>
</evidence>
<evidence type="ECO:0000313" key="6">
    <source>
        <dbReference type="EMBL" id="SCM17036.1"/>
    </source>
</evidence>
<proteinExistence type="predicted"/>
<dbReference type="EMBL" id="LT614628">
    <property type="protein sequence ID" value="SCN21899.1"/>
    <property type="molecule type" value="Genomic_DNA"/>
</dbReference>
<dbReference type="EMBL" id="LT608266">
    <property type="protein sequence ID" value="SCM17036.1"/>
    <property type="molecule type" value="Genomic_DNA"/>
</dbReference>
<dbReference type="Proteomes" id="UP000220214">
    <property type="component" value="Chromosome 2"/>
</dbReference>
<evidence type="ECO:0000256" key="1">
    <source>
        <dbReference type="SAM" id="MobiDB-lite"/>
    </source>
</evidence>
<evidence type="ECO:0000313" key="12">
    <source>
        <dbReference type="Proteomes" id="UP000516480"/>
    </source>
</evidence>
<feature type="transmembrane region" description="Helical" evidence="2">
    <location>
        <begin position="790"/>
        <end position="812"/>
    </location>
</feature>
<name>A0A0Y9TP96_PLABE</name>
<dbReference type="AlphaFoldDB" id="A0A0Y9TP96"/>
<evidence type="ECO:0000313" key="8">
    <source>
        <dbReference type="Proteomes" id="UP000069549"/>
    </source>
</evidence>
<accession>A0A0Y9TP96</accession>
<organism evidence="3 8">
    <name type="scientific">Plasmodium berghei</name>
    <dbReference type="NCBI Taxonomy" id="5821"/>
    <lineage>
        <taxon>Eukaryota</taxon>
        <taxon>Sar</taxon>
        <taxon>Alveolata</taxon>
        <taxon>Apicomplexa</taxon>
        <taxon>Aconoidasida</taxon>
        <taxon>Haemosporida</taxon>
        <taxon>Plasmodiidae</taxon>
        <taxon>Plasmodium</taxon>
        <taxon>Plasmodium (Vinckeia)</taxon>
    </lineage>
</organism>
<dbReference type="VEuPathDB" id="PlasmoDB:PBANKA_0209000"/>
<dbReference type="EMBL" id="LT608138">
    <property type="protein sequence ID" value="SCL90192.1"/>
    <property type="molecule type" value="Genomic_DNA"/>
</dbReference>
<protein>
    <submittedName>
        <fullName evidence="3">Uncharacterized protein</fullName>
    </submittedName>
</protein>